<keyword evidence="1" id="KW-0732">Signal</keyword>
<proteinExistence type="predicted"/>
<protein>
    <recommendedName>
        <fullName evidence="4">Secreted protein</fullName>
    </recommendedName>
</protein>
<evidence type="ECO:0000313" key="3">
    <source>
        <dbReference type="Proteomes" id="UP000070687"/>
    </source>
</evidence>
<dbReference type="Proteomes" id="UP000070687">
    <property type="component" value="Unassembled WGS sequence"/>
</dbReference>
<feature type="signal peptide" evidence="1">
    <location>
        <begin position="1"/>
        <end position="25"/>
    </location>
</feature>
<reference evidence="2 3" key="1">
    <citation type="submission" date="2016-01" db="EMBL/GenBank/DDBJ databases">
        <authorList>
            <person name="Oliw E.H."/>
        </authorList>
    </citation>
    <scope>NUCLEOTIDE SEQUENCE [LARGE SCALE GENOMIC DNA]</scope>
    <source>
        <strain evidence="2 3">PSS_7772B</strain>
    </source>
</reference>
<organism evidence="2 3">
    <name type="scientific">Gardnerella vaginalis</name>
    <dbReference type="NCBI Taxonomy" id="2702"/>
    <lineage>
        <taxon>Bacteria</taxon>
        <taxon>Bacillati</taxon>
        <taxon>Actinomycetota</taxon>
        <taxon>Actinomycetes</taxon>
        <taxon>Bifidobacteriales</taxon>
        <taxon>Bifidobacteriaceae</taxon>
        <taxon>Gardnerella</taxon>
    </lineage>
</organism>
<name>A0A133P1G2_GARVA</name>
<sequence>MRFVQFLHCMRLVTLLYICMFREFACSCAVIFADYCARLQVCVLLAFNHIRRIYTS</sequence>
<evidence type="ECO:0000256" key="1">
    <source>
        <dbReference type="SAM" id="SignalP"/>
    </source>
</evidence>
<dbReference type="AlphaFoldDB" id="A0A133P1G2"/>
<dbReference type="EMBL" id="LRQB01000013">
    <property type="protein sequence ID" value="KXA22362.1"/>
    <property type="molecule type" value="Genomic_DNA"/>
</dbReference>
<feature type="chain" id="PRO_5039528810" description="Secreted protein" evidence="1">
    <location>
        <begin position="26"/>
        <end position="56"/>
    </location>
</feature>
<accession>A0A133P1G2</accession>
<comment type="caution">
    <text evidence="2">The sequence shown here is derived from an EMBL/GenBank/DDBJ whole genome shotgun (WGS) entry which is preliminary data.</text>
</comment>
<evidence type="ECO:0008006" key="4">
    <source>
        <dbReference type="Google" id="ProtNLM"/>
    </source>
</evidence>
<gene>
    <name evidence="2" type="ORF">HMPREF3208_00337</name>
</gene>
<evidence type="ECO:0000313" key="2">
    <source>
        <dbReference type="EMBL" id="KXA22362.1"/>
    </source>
</evidence>